<reference evidence="1 2" key="1">
    <citation type="submission" date="2024-09" db="EMBL/GenBank/DDBJ databases">
        <authorList>
            <person name="Sun Q."/>
            <person name="Mori K."/>
        </authorList>
    </citation>
    <scope>NUCLEOTIDE SEQUENCE [LARGE SCALE GENOMIC DNA]</scope>
    <source>
        <strain evidence="1 2">CCM 7609</strain>
    </source>
</reference>
<organism evidence="1 2">
    <name type="scientific">Citricoccus parietis</name>
    <dbReference type="NCBI Taxonomy" id="592307"/>
    <lineage>
        <taxon>Bacteria</taxon>
        <taxon>Bacillati</taxon>
        <taxon>Actinomycetota</taxon>
        <taxon>Actinomycetes</taxon>
        <taxon>Micrococcales</taxon>
        <taxon>Micrococcaceae</taxon>
        <taxon>Citricoccus</taxon>
    </lineage>
</organism>
<dbReference type="EMBL" id="JBHMFI010000001">
    <property type="protein sequence ID" value="MFB9072429.1"/>
    <property type="molecule type" value="Genomic_DNA"/>
</dbReference>
<dbReference type="Proteomes" id="UP001589575">
    <property type="component" value="Unassembled WGS sequence"/>
</dbReference>
<proteinExistence type="predicted"/>
<keyword evidence="2" id="KW-1185">Reference proteome</keyword>
<sequence>MHVSHRAASAAVGSGSISPWEINRIRATCSELRISMPPPSLGTVCHGALGLRRLPLLSAPCLRKGCESPGARLCTD</sequence>
<gene>
    <name evidence="1" type="ORF">ACFFX0_14990</name>
</gene>
<evidence type="ECO:0000313" key="1">
    <source>
        <dbReference type="EMBL" id="MFB9072429.1"/>
    </source>
</evidence>
<comment type="caution">
    <text evidence="1">The sequence shown here is derived from an EMBL/GenBank/DDBJ whole genome shotgun (WGS) entry which is preliminary data.</text>
</comment>
<name>A0ABV5G0H8_9MICC</name>
<protein>
    <submittedName>
        <fullName evidence="1">Uncharacterized protein</fullName>
    </submittedName>
</protein>
<accession>A0ABV5G0H8</accession>
<evidence type="ECO:0000313" key="2">
    <source>
        <dbReference type="Proteomes" id="UP001589575"/>
    </source>
</evidence>